<dbReference type="Proteomes" id="UP001642464">
    <property type="component" value="Unassembled WGS sequence"/>
</dbReference>
<comment type="caution">
    <text evidence="2">The sequence shown here is derived from an EMBL/GenBank/DDBJ whole genome shotgun (WGS) entry which is preliminary data.</text>
</comment>
<feature type="signal peptide" evidence="1">
    <location>
        <begin position="1"/>
        <end position="21"/>
    </location>
</feature>
<evidence type="ECO:0000313" key="3">
    <source>
        <dbReference type="Proteomes" id="UP001642464"/>
    </source>
</evidence>
<dbReference type="EMBL" id="CAXAMM010039929">
    <property type="protein sequence ID" value="CAK9090090.1"/>
    <property type="molecule type" value="Genomic_DNA"/>
</dbReference>
<protein>
    <recommendedName>
        <fullName evidence="4">Secreted protein</fullName>
    </recommendedName>
</protein>
<feature type="chain" id="PRO_5046061242" description="Secreted protein" evidence="1">
    <location>
        <begin position="22"/>
        <end position="123"/>
    </location>
</feature>
<evidence type="ECO:0008006" key="4">
    <source>
        <dbReference type="Google" id="ProtNLM"/>
    </source>
</evidence>
<evidence type="ECO:0000256" key="1">
    <source>
        <dbReference type="SAM" id="SignalP"/>
    </source>
</evidence>
<keyword evidence="1" id="KW-0732">Signal</keyword>
<keyword evidence="3" id="KW-1185">Reference proteome</keyword>
<accession>A0ABP0QP93</accession>
<gene>
    <name evidence="2" type="ORF">SCF082_LOCUS42501</name>
</gene>
<reference evidence="2 3" key="1">
    <citation type="submission" date="2024-02" db="EMBL/GenBank/DDBJ databases">
        <authorList>
            <person name="Chen Y."/>
            <person name="Shah S."/>
            <person name="Dougan E. K."/>
            <person name="Thang M."/>
            <person name="Chan C."/>
        </authorList>
    </citation>
    <scope>NUCLEOTIDE SEQUENCE [LARGE SCALE GENOMIC DNA]</scope>
</reference>
<proteinExistence type="predicted"/>
<sequence length="123" mass="13108">MIFLLDLLLMLSLPLLGATEAENSEASCLLQSPGKLSAKNDPNAFSLLCARGTNCICEDRGPNLAADLSTCATHCVNQPGFTFVSESDPIEGKSEICACCTSLASISRVSEQKPDWAGAFRYM</sequence>
<evidence type="ECO:0000313" key="2">
    <source>
        <dbReference type="EMBL" id="CAK9090090.1"/>
    </source>
</evidence>
<name>A0ABP0QP93_9DINO</name>
<organism evidence="2 3">
    <name type="scientific">Durusdinium trenchii</name>
    <dbReference type="NCBI Taxonomy" id="1381693"/>
    <lineage>
        <taxon>Eukaryota</taxon>
        <taxon>Sar</taxon>
        <taxon>Alveolata</taxon>
        <taxon>Dinophyceae</taxon>
        <taxon>Suessiales</taxon>
        <taxon>Symbiodiniaceae</taxon>
        <taxon>Durusdinium</taxon>
    </lineage>
</organism>